<dbReference type="InterPro" id="IPR011009">
    <property type="entry name" value="Kinase-like_dom_sf"/>
</dbReference>
<evidence type="ECO:0000256" key="4">
    <source>
        <dbReference type="ARBA" id="ARBA00022741"/>
    </source>
</evidence>
<feature type="region of interest" description="Disordered" evidence="8">
    <location>
        <begin position="338"/>
        <end position="389"/>
    </location>
</feature>
<evidence type="ECO:0000256" key="3">
    <source>
        <dbReference type="ARBA" id="ARBA00022679"/>
    </source>
</evidence>
<name>A0A1C5K0S5_9ACTN</name>
<dbReference type="RefSeq" id="WP_088972990.1">
    <property type="nucleotide sequence ID" value="NZ_JBHLYF010000021.1"/>
</dbReference>
<feature type="domain" description="Protein kinase" evidence="9">
    <location>
        <begin position="15"/>
        <end position="275"/>
    </location>
</feature>
<proteinExistence type="predicted"/>
<dbReference type="CDD" id="cd14014">
    <property type="entry name" value="STKc_PknB_like"/>
    <property type="match status" value="1"/>
</dbReference>
<gene>
    <name evidence="10" type="ORF">GA0074704_5311</name>
</gene>
<dbReference type="Pfam" id="PF00069">
    <property type="entry name" value="Pkinase"/>
    <property type="match status" value="1"/>
</dbReference>
<evidence type="ECO:0000256" key="5">
    <source>
        <dbReference type="ARBA" id="ARBA00022777"/>
    </source>
</evidence>
<dbReference type="EMBL" id="LT607751">
    <property type="protein sequence ID" value="SCG76383.1"/>
    <property type="molecule type" value="Genomic_DNA"/>
</dbReference>
<keyword evidence="5 10" id="KW-0418">Kinase</keyword>
<keyword evidence="4 7" id="KW-0547">Nucleotide-binding</keyword>
<dbReference type="Gene3D" id="3.30.200.20">
    <property type="entry name" value="Phosphorylase Kinase, domain 1"/>
    <property type="match status" value="1"/>
</dbReference>
<dbReference type="InterPro" id="IPR000719">
    <property type="entry name" value="Prot_kinase_dom"/>
</dbReference>
<dbReference type="GO" id="GO:0005524">
    <property type="term" value="F:ATP binding"/>
    <property type="evidence" value="ECO:0007669"/>
    <property type="project" value="UniProtKB-UniRule"/>
</dbReference>
<feature type="binding site" evidence="7">
    <location>
        <position position="44"/>
    </location>
    <ligand>
        <name>ATP</name>
        <dbReference type="ChEBI" id="CHEBI:30616"/>
    </ligand>
</feature>
<evidence type="ECO:0000313" key="11">
    <source>
        <dbReference type="Proteomes" id="UP000198210"/>
    </source>
</evidence>
<keyword evidence="6 7" id="KW-0067">ATP-binding</keyword>
<dbReference type="PANTHER" id="PTHR43289">
    <property type="entry name" value="MITOGEN-ACTIVATED PROTEIN KINASE KINASE KINASE 20-RELATED"/>
    <property type="match status" value="1"/>
</dbReference>
<dbReference type="EC" id="2.7.11.1" evidence="1"/>
<accession>A0A1C5K0S5</accession>
<dbReference type="InterPro" id="IPR008266">
    <property type="entry name" value="Tyr_kinase_AS"/>
</dbReference>
<dbReference type="Proteomes" id="UP000198210">
    <property type="component" value="Chromosome I"/>
</dbReference>
<dbReference type="Gene3D" id="1.10.510.10">
    <property type="entry name" value="Transferase(Phosphotransferase) domain 1"/>
    <property type="match status" value="1"/>
</dbReference>
<keyword evidence="2 10" id="KW-0723">Serine/threonine-protein kinase</keyword>
<dbReference type="PROSITE" id="PS50011">
    <property type="entry name" value="PROTEIN_KINASE_DOM"/>
    <property type="match status" value="1"/>
</dbReference>
<dbReference type="PROSITE" id="PS00109">
    <property type="entry name" value="PROTEIN_KINASE_TYR"/>
    <property type="match status" value="1"/>
</dbReference>
<dbReference type="SUPFAM" id="SSF56112">
    <property type="entry name" value="Protein kinase-like (PK-like)"/>
    <property type="match status" value="1"/>
</dbReference>
<dbReference type="PROSITE" id="PS00107">
    <property type="entry name" value="PROTEIN_KINASE_ATP"/>
    <property type="match status" value="1"/>
</dbReference>
<feature type="compositionally biased region" description="Low complexity" evidence="8">
    <location>
        <begin position="338"/>
        <end position="387"/>
    </location>
</feature>
<evidence type="ECO:0000313" key="10">
    <source>
        <dbReference type="EMBL" id="SCG76383.1"/>
    </source>
</evidence>
<evidence type="ECO:0000259" key="9">
    <source>
        <dbReference type="PROSITE" id="PS50011"/>
    </source>
</evidence>
<dbReference type="PANTHER" id="PTHR43289:SF6">
    <property type="entry name" value="SERINE_THREONINE-PROTEIN KINASE NEKL-3"/>
    <property type="match status" value="1"/>
</dbReference>
<keyword evidence="11" id="KW-1185">Reference proteome</keyword>
<keyword evidence="3" id="KW-0808">Transferase</keyword>
<evidence type="ECO:0000256" key="8">
    <source>
        <dbReference type="SAM" id="MobiDB-lite"/>
    </source>
</evidence>
<evidence type="ECO:0000256" key="7">
    <source>
        <dbReference type="PROSITE-ProRule" id="PRU10141"/>
    </source>
</evidence>
<organism evidence="10 11">
    <name type="scientific">Micromonospora siamensis</name>
    <dbReference type="NCBI Taxonomy" id="299152"/>
    <lineage>
        <taxon>Bacteria</taxon>
        <taxon>Bacillati</taxon>
        <taxon>Actinomycetota</taxon>
        <taxon>Actinomycetes</taxon>
        <taxon>Micromonosporales</taxon>
        <taxon>Micromonosporaceae</taxon>
        <taxon>Micromonospora</taxon>
    </lineage>
</organism>
<evidence type="ECO:0000256" key="1">
    <source>
        <dbReference type="ARBA" id="ARBA00012513"/>
    </source>
</evidence>
<evidence type="ECO:0000256" key="2">
    <source>
        <dbReference type="ARBA" id="ARBA00022527"/>
    </source>
</evidence>
<dbReference type="AlphaFoldDB" id="A0A1C5K0S5"/>
<dbReference type="GO" id="GO:0004674">
    <property type="term" value="F:protein serine/threonine kinase activity"/>
    <property type="evidence" value="ECO:0007669"/>
    <property type="project" value="UniProtKB-KW"/>
</dbReference>
<protein>
    <recommendedName>
        <fullName evidence="1">non-specific serine/threonine protein kinase</fullName>
        <ecNumber evidence="1">2.7.11.1</ecNumber>
    </recommendedName>
</protein>
<sequence>MAAALQAGSLLARRYRLIDQVGAGGMSVIWRARDEVLDRVVALKVLAPSLAADARFRDMVREEARSAAQLVHPHVTSVHDYGEALAPDGSITSFVVMELLAGEALERRLAEGPLPWPAAVELAAQVAEALAAAHRLGIVHRDITPGNVMLTSVGAKVLDFGIATQVGAPDDDDDGGTFGTPAYVAPERLDGVPAQPATDVYSLGVLLHQTLTGRLPYPADTWEQLATALEGGPPGPPDVPGLPPAVSQVCARCLARDPHDRPTARQVAAALRDLLLPADPQAATMLAPTVTLPLVPRPAGGPAAGAGPVPARRGTRLTLVAVVALAVAAALAVPALRPDRSPPLVAPTAAPTTTSVAPTTTAPRPAPAPSRTTGRPPVRPTTAAPQPGESLIEVAARVEGLIGDGVSAGDIRSDVGLDLRNELRNLTAAAGDGRGDLATPVARLREKVTVRLREGAITPEYARQLDAAIVALGAARV</sequence>
<reference evidence="10 11" key="1">
    <citation type="submission" date="2016-06" db="EMBL/GenBank/DDBJ databases">
        <authorList>
            <person name="Kjaerup R.B."/>
            <person name="Dalgaard T.S."/>
            <person name="Juul-Madsen H.R."/>
        </authorList>
    </citation>
    <scope>NUCLEOTIDE SEQUENCE [LARGE SCALE GENOMIC DNA]</scope>
    <source>
        <strain evidence="10 11">DSM 45097</strain>
    </source>
</reference>
<evidence type="ECO:0000256" key="6">
    <source>
        <dbReference type="ARBA" id="ARBA00022840"/>
    </source>
</evidence>
<dbReference type="InterPro" id="IPR017441">
    <property type="entry name" value="Protein_kinase_ATP_BS"/>
</dbReference>